<dbReference type="EMBL" id="RCHS01002769">
    <property type="protein sequence ID" value="RMX45843.1"/>
    <property type="molecule type" value="Genomic_DNA"/>
</dbReference>
<evidence type="ECO:0000256" key="11">
    <source>
        <dbReference type="PROSITE-ProRule" id="PRU10141"/>
    </source>
</evidence>
<comment type="catalytic activity">
    <reaction evidence="10">
        <text>L-seryl-[protein] + ATP = O-phospho-L-seryl-[protein] + ADP + H(+)</text>
        <dbReference type="Rhea" id="RHEA:17989"/>
        <dbReference type="Rhea" id="RHEA-COMP:9863"/>
        <dbReference type="Rhea" id="RHEA-COMP:11604"/>
        <dbReference type="ChEBI" id="CHEBI:15378"/>
        <dbReference type="ChEBI" id="CHEBI:29999"/>
        <dbReference type="ChEBI" id="CHEBI:30616"/>
        <dbReference type="ChEBI" id="CHEBI:83421"/>
        <dbReference type="ChEBI" id="CHEBI:456216"/>
        <dbReference type="EC" id="2.7.11.1"/>
    </reaction>
</comment>
<dbReference type="Proteomes" id="UP000275408">
    <property type="component" value="Unassembled WGS sequence"/>
</dbReference>
<evidence type="ECO:0000256" key="7">
    <source>
        <dbReference type="ARBA" id="ARBA00022840"/>
    </source>
</evidence>
<evidence type="ECO:0000313" key="15">
    <source>
        <dbReference type="EMBL" id="RMX45843.1"/>
    </source>
</evidence>
<evidence type="ECO:0000256" key="8">
    <source>
        <dbReference type="ARBA" id="ARBA00023054"/>
    </source>
</evidence>
<evidence type="ECO:0000256" key="2">
    <source>
        <dbReference type="ARBA" id="ARBA00012513"/>
    </source>
</evidence>
<dbReference type="GO" id="GO:0005524">
    <property type="term" value="F:ATP binding"/>
    <property type="evidence" value="ECO:0007669"/>
    <property type="project" value="UniProtKB-UniRule"/>
</dbReference>
<dbReference type="CDD" id="cd06607">
    <property type="entry name" value="STKc_TAO"/>
    <property type="match status" value="1"/>
</dbReference>
<keyword evidence="8 12" id="KW-0175">Coiled coil</keyword>
<feature type="domain" description="Protein kinase" evidence="14">
    <location>
        <begin position="58"/>
        <end position="326"/>
    </location>
</feature>
<feature type="coiled-coil region" evidence="12">
    <location>
        <begin position="559"/>
        <end position="586"/>
    </location>
</feature>
<evidence type="ECO:0000259" key="14">
    <source>
        <dbReference type="PROSITE" id="PS50011"/>
    </source>
</evidence>
<feature type="region of interest" description="Disordered" evidence="13">
    <location>
        <begin position="932"/>
        <end position="994"/>
    </location>
</feature>
<dbReference type="PANTHER" id="PTHR47167:SF4">
    <property type="entry name" value="SERINE_THREONINE-PROTEIN KINASE TAO"/>
    <property type="match status" value="1"/>
</dbReference>
<reference evidence="15 16" key="1">
    <citation type="journal article" date="2018" name="Sci. Rep.">
        <title>Comparative analysis of the Pocillopora damicornis genome highlights role of immune system in coral evolution.</title>
        <authorList>
            <person name="Cunning R."/>
            <person name="Bay R.A."/>
            <person name="Gillette P."/>
            <person name="Baker A.C."/>
            <person name="Traylor-Knowles N."/>
        </authorList>
    </citation>
    <scope>NUCLEOTIDE SEQUENCE [LARGE SCALE GENOMIC DNA]</scope>
    <source>
        <strain evidence="15">RSMAS</strain>
        <tissue evidence="15">Whole animal</tissue>
    </source>
</reference>
<dbReference type="Gene3D" id="3.30.200.20">
    <property type="entry name" value="Phosphorylase Kinase, domain 1"/>
    <property type="match status" value="1"/>
</dbReference>
<dbReference type="InterPro" id="IPR017441">
    <property type="entry name" value="Protein_kinase_ATP_BS"/>
</dbReference>
<feature type="compositionally biased region" description="Low complexity" evidence="13">
    <location>
        <begin position="414"/>
        <end position="423"/>
    </location>
</feature>
<comment type="catalytic activity">
    <reaction evidence="9">
        <text>L-threonyl-[protein] + ATP = O-phospho-L-threonyl-[protein] + ADP + H(+)</text>
        <dbReference type="Rhea" id="RHEA:46608"/>
        <dbReference type="Rhea" id="RHEA-COMP:11060"/>
        <dbReference type="Rhea" id="RHEA-COMP:11605"/>
        <dbReference type="ChEBI" id="CHEBI:15378"/>
        <dbReference type="ChEBI" id="CHEBI:30013"/>
        <dbReference type="ChEBI" id="CHEBI:30616"/>
        <dbReference type="ChEBI" id="CHEBI:61977"/>
        <dbReference type="ChEBI" id="CHEBI:456216"/>
        <dbReference type="EC" id="2.7.11.1"/>
    </reaction>
</comment>
<evidence type="ECO:0000256" key="5">
    <source>
        <dbReference type="ARBA" id="ARBA00022741"/>
    </source>
</evidence>
<dbReference type="InterPro" id="IPR011009">
    <property type="entry name" value="Kinase-like_dom_sf"/>
</dbReference>
<dbReference type="EC" id="2.7.11.1" evidence="2"/>
<keyword evidence="16" id="KW-1185">Reference proteome</keyword>
<evidence type="ECO:0000256" key="9">
    <source>
        <dbReference type="ARBA" id="ARBA00047899"/>
    </source>
</evidence>
<accession>A0A3M6TWP2</accession>
<dbReference type="FunFam" id="3.30.200.20:FF:000029">
    <property type="entry name" value="Serine/threonine-protein kinase TAO2, putative"/>
    <property type="match status" value="1"/>
</dbReference>
<evidence type="ECO:0000256" key="6">
    <source>
        <dbReference type="ARBA" id="ARBA00022777"/>
    </source>
</evidence>
<dbReference type="FunFam" id="1.10.510.10:FF:000030">
    <property type="entry name" value="Serine/threonine-protein kinase TAO2, putative"/>
    <property type="match status" value="1"/>
</dbReference>
<dbReference type="PANTHER" id="PTHR47167">
    <property type="entry name" value="SERINE/THREONINE-PROTEIN KINASE TAO1-LIKE PROTEIN"/>
    <property type="match status" value="1"/>
</dbReference>
<keyword evidence="7 11" id="KW-0067">ATP-binding</keyword>
<evidence type="ECO:0000256" key="3">
    <source>
        <dbReference type="ARBA" id="ARBA00022527"/>
    </source>
</evidence>
<dbReference type="SUPFAM" id="SSF56112">
    <property type="entry name" value="Protein kinase-like (PK-like)"/>
    <property type="match status" value="1"/>
</dbReference>
<dbReference type="GO" id="GO:0004674">
    <property type="term" value="F:protein serine/threonine kinase activity"/>
    <property type="evidence" value="ECO:0007669"/>
    <property type="project" value="UniProtKB-KW"/>
</dbReference>
<dbReference type="Gene3D" id="1.10.510.10">
    <property type="entry name" value="Transferase(Phosphotransferase) domain 1"/>
    <property type="match status" value="1"/>
</dbReference>
<evidence type="ECO:0000256" key="12">
    <source>
        <dbReference type="SAM" id="Coils"/>
    </source>
</evidence>
<keyword evidence="6" id="KW-0418">Kinase</keyword>
<feature type="region of interest" description="Disordered" evidence="13">
    <location>
        <begin position="404"/>
        <end position="423"/>
    </location>
</feature>
<dbReference type="InterPro" id="IPR051234">
    <property type="entry name" value="TAO_STE20_kinase"/>
</dbReference>
<feature type="compositionally biased region" description="Low complexity" evidence="13">
    <location>
        <begin position="933"/>
        <end position="969"/>
    </location>
</feature>
<dbReference type="SMART" id="SM00220">
    <property type="entry name" value="S_TKc"/>
    <property type="match status" value="1"/>
</dbReference>
<name>A0A3M6TWP2_POCDA</name>
<feature type="compositionally biased region" description="Acidic residues" evidence="13">
    <location>
        <begin position="369"/>
        <end position="386"/>
    </location>
</feature>
<feature type="region of interest" description="Disordered" evidence="13">
    <location>
        <begin position="363"/>
        <end position="387"/>
    </location>
</feature>
<keyword evidence="3" id="KW-0723">Serine/threonine-protein kinase</keyword>
<keyword evidence="4" id="KW-0808">Transferase</keyword>
<feature type="compositionally biased region" description="Polar residues" evidence="13">
    <location>
        <begin position="970"/>
        <end position="980"/>
    </location>
</feature>
<feature type="compositionally biased region" description="Low complexity" evidence="13">
    <location>
        <begin position="450"/>
        <end position="462"/>
    </location>
</feature>
<evidence type="ECO:0000256" key="1">
    <source>
        <dbReference type="ARBA" id="ARBA00008874"/>
    </source>
</evidence>
<comment type="similarity">
    <text evidence="1">Belongs to the protein kinase superfamily. STE Ser/Thr protein kinase family. STE20 subfamily.</text>
</comment>
<organism evidence="15 16">
    <name type="scientific">Pocillopora damicornis</name>
    <name type="common">Cauliflower coral</name>
    <name type="synonym">Millepora damicornis</name>
    <dbReference type="NCBI Taxonomy" id="46731"/>
    <lineage>
        <taxon>Eukaryota</taxon>
        <taxon>Metazoa</taxon>
        <taxon>Cnidaria</taxon>
        <taxon>Anthozoa</taxon>
        <taxon>Hexacorallia</taxon>
        <taxon>Scleractinia</taxon>
        <taxon>Astrocoeniina</taxon>
        <taxon>Pocilloporidae</taxon>
        <taxon>Pocillopora</taxon>
    </lineage>
</organism>
<gene>
    <name evidence="15" type="ORF">pdam_00022702</name>
</gene>
<dbReference type="STRING" id="46731.A0A3M6TWP2"/>
<comment type="caution">
    <text evidence="15">The sequence shown here is derived from an EMBL/GenBank/DDBJ whole genome shotgun (WGS) entry which is preliminary data.</text>
</comment>
<sequence length="994" mass="114681">MSPLIERCYQALDKNSLLRCGQRDPDAAMPLAGHGKGGFFRNSEYSGLFDEQDPEKLFIDLREIGHGSFGAVYYAKNVKTNEVVAIKKMSYSGKQSNEKWQDIVKEVKFLKLCSHKNTISYKGCHLKEHTAWLVMEYCVGSTSDILEVHKKPLREVEIAAICQDALQGLRYLHRNGRIHRDVKAGNVLLTEDGTVKLADFGSAALAAPANSFVGTPYWMAPEVILAMDEGQYDGKVDVWSLGITCVELAERKPPLFNMNAMSALYHIAQNDPPMLSTPDNCLCRCSNKSTLCPPRSASFVEFVQLCLKKQPAERPTAEDLLQHPFVSQPRPTGILLELIERTKQAVRALDNMNYRKMKKMIMGDPTGELSEEGDSSIAETEDDDDKSEASLFIVPTSACHVNFDGVLEEGDGPSASEDSLAFSEDSLSSSSSFLHFRSSQSAEMDKNKKASVSSTASVASSTDSIPGAEQDNDTAAAGISSFAASSISLQQHREDDDRFATIRPQNLIARQHQEHNRQGDEMRDQLEVYKKLRQTHQREVLVLESRLQMEMNDHRRNLDKEYDQQVHQFERDLEKLRTRHKTEMEQKLKQMSADERRLLKHIKDKHDNDMKIFLSDQKAAYKAAKNQFKKDQSNRMSYQGQKNSLHDRQERALREKVHEHEIVRNAELRKFRREQLLQRQNLEKVLLTEEMNKLNEQKELSHMMLIRHHECTQDMEFRHLSSVHRLRRDQQQNQHQTEWNSQVEYNKRVEMELRKRHLFELKMQPKTLKAREMHIKKQYRNAIKTQTLQYKALQKQILEKAPREKHKELTKQLREEKMRKMADLSLQYDQSISEMLQRQTLKLDEDQVREQENLRVKLQQEQELLSAYQSKQTMQLRAQHEREEKDLQEKVSVRRALLEEKMFQETTRLQDFRTQKQEELELKHVKELEDFDTNSSMGSSGSNTLSLKHRSTSSISTVSNSSTSSTRSTENNGTVVQQQTNDERLQVSAGPLRV</sequence>
<dbReference type="PROSITE" id="PS50011">
    <property type="entry name" value="PROTEIN_KINASE_DOM"/>
    <property type="match status" value="1"/>
</dbReference>
<dbReference type="AlphaFoldDB" id="A0A3M6TWP2"/>
<dbReference type="GO" id="GO:0005737">
    <property type="term" value="C:cytoplasm"/>
    <property type="evidence" value="ECO:0007669"/>
    <property type="project" value="TreeGrafter"/>
</dbReference>
<feature type="binding site" evidence="11">
    <location>
        <position position="88"/>
    </location>
    <ligand>
        <name>ATP</name>
        <dbReference type="ChEBI" id="CHEBI:30616"/>
    </ligand>
</feature>
<evidence type="ECO:0000256" key="4">
    <source>
        <dbReference type="ARBA" id="ARBA00022679"/>
    </source>
</evidence>
<protein>
    <recommendedName>
        <fullName evidence="2">non-specific serine/threonine protein kinase</fullName>
        <ecNumber evidence="2">2.7.11.1</ecNumber>
    </recommendedName>
</protein>
<evidence type="ECO:0000313" key="16">
    <source>
        <dbReference type="Proteomes" id="UP000275408"/>
    </source>
</evidence>
<dbReference type="Pfam" id="PF00069">
    <property type="entry name" value="Pkinase"/>
    <property type="match status" value="1"/>
</dbReference>
<proteinExistence type="inferred from homology"/>
<feature type="region of interest" description="Disordered" evidence="13">
    <location>
        <begin position="440"/>
        <end position="472"/>
    </location>
</feature>
<evidence type="ECO:0000256" key="10">
    <source>
        <dbReference type="ARBA" id="ARBA00048679"/>
    </source>
</evidence>
<evidence type="ECO:0000256" key="13">
    <source>
        <dbReference type="SAM" id="MobiDB-lite"/>
    </source>
</evidence>
<dbReference type="OrthoDB" id="10016527at2759"/>
<dbReference type="InterPro" id="IPR000719">
    <property type="entry name" value="Prot_kinase_dom"/>
</dbReference>
<keyword evidence="5 11" id="KW-0547">Nucleotide-binding</keyword>
<dbReference type="PROSITE" id="PS00107">
    <property type="entry name" value="PROTEIN_KINASE_ATP"/>
    <property type="match status" value="1"/>
</dbReference>
<feature type="coiled-coil region" evidence="12">
    <location>
        <begin position="841"/>
        <end position="890"/>
    </location>
</feature>